<accession>A0AB39M663</accession>
<organism evidence="1">
    <name type="scientific">Streptomyces sp. R08</name>
    <dbReference type="NCBI Taxonomy" id="3238624"/>
    <lineage>
        <taxon>Bacteria</taxon>
        <taxon>Bacillati</taxon>
        <taxon>Actinomycetota</taxon>
        <taxon>Actinomycetes</taxon>
        <taxon>Kitasatosporales</taxon>
        <taxon>Streptomycetaceae</taxon>
        <taxon>Streptomyces</taxon>
    </lineage>
</organism>
<name>A0AB39M663_9ACTN</name>
<evidence type="ECO:0000313" key="1">
    <source>
        <dbReference type="EMBL" id="XDQ01590.1"/>
    </source>
</evidence>
<sequence>MTVLVLLRRVRQLLARLAAEEPEPGTPEPEPWLAALRLRG</sequence>
<protein>
    <submittedName>
        <fullName evidence="1">Uncharacterized protein</fullName>
    </submittedName>
</protein>
<dbReference type="EMBL" id="CP163431">
    <property type="protein sequence ID" value="XDQ01590.1"/>
    <property type="molecule type" value="Genomic_DNA"/>
</dbReference>
<reference evidence="1" key="1">
    <citation type="submission" date="2024-07" db="EMBL/GenBank/DDBJ databases">
        <authorList>
            <person name="Yu S.T."/>
        </authorList>
    </citation>
    <scope>NUCLEOTIDE SEQUENCE</scope>
    <source>
        <strain evidence="1">R08</strain>
    </source>
</reference>
<dbReference type="RefSeq" id="WP_369187947.1">
    <property type="nucleotide sequence ID" value="NZ_CP163431.1"/>
</dbReference>
<gene>
    <name evidence="1" type="ORF">AB5J58_15895</name>
</gene>
<dbReference type="AlphaFoldDB" id="A0AB39M663"/>
<proteinExistence type="predicted"/>